<accession>A0AAD1U6Z7</accession>
<sequence length="557" mass="63974">MELIDTILLKKIVNLQIKDEDRDYITTALESCVDIEVVAFGKGQIIVVLQLCGGILYILKVNEDNEANLVKIVEEYGSIDAKDLDIKSIKKFDNIQNIWILTSKSLLYFNHHSEKILEEFSISESSPALSESESKGKTKFWIINDQDEKQKLIICCYSTQQIKLFQICDKSLNHLQTIPLETFGGKMIQCELIYMNTESQPGHLLIISMTSSVVKLDLETYSTKLIGKQSLGYVYGSTIIETQPKIYITRNNGFVSVGNFEGEIKTSKKFQSKTKELELGKLYTSSPHCGFSINVEDNIPKITLIDLVNLKVLAYQEYEEFKGDSNIKVRSISSEPNHTESVLIFTSNRIQKVDLQTVLDRYEEYIQTLKYKRCMKFILKYPSLHSLKILSKFMKIIYKTPGSTLVPEVEAESATYEKVKKILLSLESTDVKSAEVEEEEEWIDLENDNNPSYIPDSPAKLSQSDILDVVEITTMNKFMKEIIHKHKSYFVNAKRPHTEALCKIPSRQRAQDCVYEYNEAVLVYEYFKSVLRSKLMQNRRGILIDRKTAMILMSLMK</sequence>
<evidence type="ECO:0000313" key="2">
    <source>
        <dbReference type="Proteomes" id="UP001295684"/>
    </source>
</evidence>
<protein>
    <submittedName>
        <fullName evidence="1">Uncharacterized protein</fullName>
    </submittedName>
</protein>
<proteinExistence type="predicted"/>
<reference evidence="1" key="1">
    <citation type="submission" date="2023-07" db="EMBL/GenBank/DDBJ databases">
        <authorList>
            <consortium name="AG Swart"/>
            <person name="Singh M."/>
            <person name="Singh A."/>
            <person name="Seah K."/>
            <person name="Emmerich C."/>
        </authorList>
    </citation>
    <scope>NUCLEOTIDE SEQUENCE</scope>
    <source>
        <strain evidence="1">DP1</strain>
    </source>
</reference>
<organism evidence="1 2">
    <name type="scientific">Euplotes crassus</name>
    <dbReference type="NCBI Taxonomy" id="5936"/>
    <lineage>
        <taxon>Eukaryota</taxon>
        <taxon>Sar</taxon>
        <taxon>Alveolata</taxon>
        <taxon>Ciliophora</taxon>
        <taxon>Intramacronucleata</taxon>
        <taxon>Spirotrichea</taxon>
        <taxon>Hypotrichia</taxon>
        <taxon>Euplotida</taxon>
        <taxon>Euplotidae</taxon>
        <taxon>Moneuplotes</taxon>
    </lineage>
</organism>
<gene>
    <name evidence="1" type="ORF">ECRASSUSDP1_LOCUS4438</name>
</gene>
<keyword evidence="2" id="KW-1185">Reference proteome</keyword>
<name>A0AAD1U6Z7_EUPCR</name>
<evidence type="ECO:0000313" key="1">
    <source>
        <dbReference type="EMBL" id="CAI2363108.1"/>
    </source>
</evidence>
<dbReference type="Proteomes" id="UP001295684">
    <property type="component" value="Unassembled WGS sequence"/>
</dbReference>
<comment type="caution">
    <text evidence="1">The sequence shown here is derived from an EMBL/GenBank/DDBJ whole genome shotgun (WGS) entry which is preliminary data.</text>
</comment>
<dbReference type="EMBL" id="CAMPGE010004258">
    <property type="protein sequence ID" value="CAI2363108.1"/>
    <property type="molecule type" value="Genomic_DNA"/>
</dbReference>
<dbReference type="AlphaFoldDB" id="A0AAD1U6Z7"/>